<dbReference type="PANTHER" id="PTHR45691">
    <property type="entry name" value="PROTEIN DIAPHANOUS"/>
    <property type="match status" value="1"/>
</dbReference>
<dbReference type="PROSITE" id="PS51231">
    <property type="entry name" value="DAD"/>
    <property type="match status" value="1"/>
</dbReference>
<reference evidence="4 5" key="1">
    <citation type="submission" date="2021-06" db="EMBL/GenBank/DDBJ databases">
        <authorList>
            <person name="Palmer J.M."/>
        </authorList>
    </citation>
    <scope>NUCLEOTIDE SEQUENCE [LARGE SCALE GENOMIC DNA]</scope>
    <source>
        <strain evidence="4 5">MEX-2019</strain>
        <tissue evidence="4">Muscle</tissue>
    </source>
</reference>
<dbReference type="Gene3D" id="1.20.58.2220">
    <property type="entry name" value="Formin, FH2 domain"/>
    <property type="match status" value="1"/>
</dbReference>
<gene>
    <name evidence="4" type="primary">DIAPH1_1</name>
    <name evidence="4" type="ORF">CRENBAI_021539</name>
</gene>
<feature type="region of interest" description="Disordered" evidence="1">
    <location>
        <begin position="414"/>
        <end position="435"/>
    </location>
</feature>
<dbReference type="FunFam" id="1.20.58.630:FF:000001">
    <property type="entry name" value="Diaphanous related formin 1"/>
    <property type="match status" value="1"/>
</dbReference>
<dbReference type="InterPro" id="IPR042201">
    <property type="entry name" value="FH2_Formin_sf"/>
</dbReference>
<dbReference type="InterPro" id="IPR051412">
    <property type="entry name" value="Formin_Homology_Diaphanous_sf"/>
</dbReference>
<evidence type="ECO:0000313" key="4">
    <source>
        <dbReference type="EMBL" id="KAK5602886.1"/>
    </source>
</evidence>
<dbReference type="InterPro" id="IPR014767">
    <property type="entry name" value="DAD_dom"/>
</dbReference>
<feature type="compositionally biased region" description="Basic and acidic residues" evidence="1">
    <location>
        <begin position="424"/>
        <end position="435"/>
    </location>
</feature>
<dbReference type="GO" id="GO:0005884">
    <property type="term" value="C:actin filament"/>
    <property type="evidence" value="ECO:0007669"/>
    <property type="project" value="TreeGrafter"/>
</dbReference>
<proteinExistence type="predicted"/>
<dbReference type="Pfam" id="PF02181">
    <property type="entry name" value="FH2"/>
    <property type="match status" value="1"/>
</dbReference>
<dbReference type="GO" id="GO:0030041">
    <property type="term" value="P:actin filament polymerization"/>
    <property type="evidence" value="ECO:0007669"/>
    <property type="project" value="TreeGrafter"/>
</dbReference>
<evidence type="ECO:0000259" key="2">
    <source>
        <dbReference type="PROSITE" id="PS51231"/>
    </source>
</evidence>
<feature type="compositionally biased region" description="Basic and acidic residues" evidence="1">
    <location>
        <begin position="370"/>
        <end position="384"/>
    </location>
</feature>
<name>A0AAV9R1P8_9TELE</name>
<feature type="domain" description="FH2" evidence="3">
    <location>
        <begin position="1"/>
        <end position="374"/>
    </location>
</feature>
<dbReference type="PANTHER" id="PTHR45691:SF4">
    <property type="entry name" value="PROTEIN DIAPHANOUS HOMOLOG 1"/>
    <property type="match status" value="1"/>
</dbReference>
<evidence type="ECO:0000313" key="5">
    <source>
        <dbReference type="Proteomes" id="UP001311232"/>
    </source>
</evidence>
<accession>A0AAV9R1P8</accession>
<dbReference type="InterPro" id="IPR015425">
    <property type="entry name" value="FH2_Formin"/>
</dbReference>
<dbReference type="PROSITE" id="PS51444">
    <property type="entry name" value="FH2"/>
    <property type="match status" value="1"/>
</dbReference>
<evidence type="ECO:0000256" key="1">
    <source>
        <dbReference type="SAM" id="MobiDB-lite"/>
    </source>
</evidence>
<sequence>MCSPSVISLSSPTMTKCNRMQCAAATTRAKKDQNDGEEKQAQKKKVKELKVIDSKSSQNLSIFLGSFRVPYEEIKNAVLQVNEKILTESMVQNLIKQLPAPDQLNVLAEMKDEYDDLAESEQFGVVMSSVKRLMPRLQAIQFKLQFEEQLNNIKPDVVAVTAACEELRKSDTFAKLLQIILLVGNYMNSGSRNGSAYGFSISYLCKLRDTKSADLKQTLLHFLADVCQERYPEVMSFPDELTHVEKASRVSAETILKNLETMGRQIKNLQKDLETFPPAQNENDLFVEKMSISFNFVTQAQEQFEKLDMMHKNMEAQYIDLGQYFVFDPKKISVEEFFGDINSFKNMFQEAVKENQRRKEAEEKIKKAKLAREKAEKEKEEKQKRNQLLDINAEGDETGIMDGLLEALQSGAAFRRKRGPRQAESFRRWHNNKVD</sequence>
<evidence type="ECO:0000259" key="3">
    <source>
        <dbReference type="PROSITE" id="PS51444"/>
    </source>
</evidence>
<dbReference type="EMBL" id="JAHHUM010002599">
    <property type="protein sequence ID" value="KAK5602886.1"/>
    <property type="molecule type" value="Genomic_DNA"/>
</dbReference>
<protein>
    <submittedName>
        <fullName evidence="4">Protein diaphanous 1</fullName>
    </submittedName>
</protein>
<dbReference type="Proteomes" id="UP001311232">
    <property type="component" value="Unassembled WGS sequence"/>
</dbReference>
<dbReference type="Gene3D" id="1.20.58.630">
    <property type="match status" value="1"/>
</dbReference>
<feature type="domain" description="DAD" evidence="2">
    <location>
        <begin position="396"/>
        <end position="424"/>
    </location>
</feature>
<feature type="region of interest" description="Disordered" evidence="1">
    <location>
        <begin position="370"/>
        <end position="393"/>
    </location>
</feature>
<dbReference type="SUPFAM" id="SSF101447">
    <property type="entry name" value="Formin homology 2 domain (FH2 domain)"/>
    <property type="match status" value="1"/>
</dbReference>
<keyword evidence="5" id="KW-1185">Reference proteome</keyword>
<dbReference type="SMART" id="SM00498">
    <property type="entry name" value="FH2"/>
    <property type="match status" value="1"/>
</dbReference>
<comment type="caution">
    <text evidence="4">The sequence shown here is derived from an EMBL/GenBank/DDBJ whole genome shotgun (WGS) entry which is preliminary data.</text>
</comment>
<dbReference type="AlphaFoldDB" id="A0AAV9R1P8"/>
<organism evidence="4 5">
    <name type="scientific">Crenichthys baileyi</name>
    <name type="common">White River springfish</name>
    <dbReference type="NCBI Taxonomy" id="28760"/>
    <lineage>
        <taxon>Eukaryota</taxon>
        <taxon>Metazoa</taxon>
        <taxon>Chordata</taxon>
        <taxon>Craniata</taxon>
        <taxon>Vertebrata</taxon>
        <taxon>Euteleostomi</taxon>
        <taxon>Actinopterygii</taxon>
        <taxon>Neopterygii</taxon>
        <taxon>Teleostei</taxon>
        <taxon>Neoteleostei</taxon>
        <taxon>Acanthomorphata</taxon>
        <taxon>Ovalentaria</taxon>
        <taxon>Atherinomorphae</taxon>
        <taxon>Cyprinodontiformes</taxon>
        <taxon>Goodeidae</taxon>
        <taxon>Crenichthys</taxon>
    </lineage>
</organism>